<feature type="compositionally biased region" description="Pro residues" evidence="1">
    <location>
        <begin position="228"/>
        <end position="243"/>
    </location>
</feature>
<keyword evidence="2" id="KW-0472">Membrane</keyword>
<evidence type="ECO:0000256" key="2">
    <source>
        <dbReference type="SAM" id="Phobius"/>
    </source>
</evidence>
<keyword evidence="6" id="KW-1185">Reference proteome</keyword>
<accession>A0A7K3M6Q5</accession>
<evidence type="ECO:0000259" key="4">
    <source>
        <dbReference type="Pfam" id="PF26366"/>
    </source>
</evidence>
<dbReference type="RefSeq" id="WP_162451658.1">
    <property type="nucleotide sequence ID" value="NZ_WLZY01000006.1"/>
</dbReference>
<reference evidence="5 6" key="1">
    <citation type="submission" date="2019-11" db="EMBL/GenBank/DDBJ databases">
        <authorList>
            <person name="Li X.-J."/>
            <person name="Feng X.-M."/>
        </authorList>
    </citation>
    <scope>NUCLEOTIDE SEQUENCE [LARGE SCALE GENOMIC DNA]</scope>
    <source>
        <strain evidence="5 6">XMNu-373</strain>
    </source>
</reference>
<dbReference type="AlphaFoldDB" id="A0A7K3M6Q5"/>
<dbReference type="InterPro" id="IPR058407">
    <property type="entry name" value="DUF8094"/>
</dbReference>
<feature type="signal peptide" evidence="3">
    <location>
        <begin position="1"/>
        <end position="24"/>
    </location>
</feature>
<gene>
    <name evidence="5" type="ORF">F7O44_17955</name>
</gene>
<keyword evidence="2" id="KW-1133">Transmembrane helix</keyword>
<sequence>MRTFFGVLLLVLGAPLLVAGGVAAAYVGPDNTVEVIEEQITTDAAVVATTPSALNATGPTLHVTADAGEAPTFIGIAHPVHVDSYLDDVTVEQITGIGWRGGLTHSVLGGGETTPRADPAGLDWWRDHATGSGAQQISFEMTDEPVRLVLASADLRTPVTVQLFVDAEIEGLFVTALLVGAGGVIFIVGGILLLRAGRRRRAEERALDADIETDTDTDLAATLGESDPSPPEPPPAPPTPPQRPGTLPRLAVIGGAGALFLTGCAQLPGTAETGPHSTVPAVTPDAAEAFFEHYTEINNEANSQQDPELISTVETGPLLQTSQMGYEIQQVQGRDPIEPFTIAPSIVAAPGFDAYPMWFVAVSDPADGAGYYLVTREDASSPWLVSLSVYPSEDAPLVEPAIDGGVAERAGGDLPVRGADVLESVAEFAETGDEPEDVDVSHAGGLDSLHEHGLHLPEGDDEYVDVERTCSMADDDVQWLAAEGGAFAMTSISCTQTAVMTDDDFHMRLDEDGFGILPGDTELRETEITHGVSFIVAVSDDGSATVIGESMLPYDMDYTEP</sequence>
<protein>
    <recommendedName>
        <fullName evidence="4">DUF8094 domain-containing protein</fullName>
    </recommendedName>
</protein>
<keyword evidence="3" id="KW-0732">Signal</keyword>
<evidence type="ECO:0000313" key="5">
    <source>
        <dbReference type="EMBL" id="NDL58956.1"/>
    </source>
</evidence>
<keyword evidence="2" id="KW-0812">Transmembrane</keyword>
<comment type="caution">
    <text evidence="5">The sequence shown here is derived from an EMBL/GenBank/DDBJ whole genome shotgun (WGS) entry which is preliminary data.</text>
</comment>
<feature type="transmembrane region" description="Helical" evidence="2">
    <location>
        <begin position="172"/>
        <end position="194"/>
    </location>
</feature>
<feature type="chain" id="PRO_5029606946" description="DUF8094 domain-containing protein" evidence="3">
    <location>
        <begin position="25"/>
        <end position="561"/>
    </location>
</feature>
<evidence type="ECO:0000313" key="6">
    <source>
        <dbReference type="Proteomes" id="UP000460435"/>
    </source>
</evidence>
<feature type="region of interest" description="Disordered" evidence="1">
    <location>
        <begin position="207"/>
        <end position="248"/>
    </location>
</feature>
<dbReference type="Proteomes" id="UP000460435">
    <property type="component" value="Unassembled WGS sequence"/>
</dbReference>
<evidence type="ECO:0000256" key="1">
    <source>
        <dbReference type="SAM" id="MobiDB-lite"/>
    </source>
</evidence>
<dbReference type="Pfam" id="PF26366">
    <property type="entry name" value="DUF8094"/>
    <property type="match status" value="1"/>
</dbReference>
<feature type="domain" description="DUF8094" evidence="4">
    <location>
        <begin position="279"/>
        <end position="543"/>
    </location>
</feature>
<evidence type="ECO:0000256" key="3">
    <source>
        <dbReference type="SAM" id="SignalP"/>
    </source>
</evidence>
<proteinExistence type="predicted"/>
<organism evidence="5 6">
    <name type="scientific">Phytoactinopolyspora mesophila</name>
    <dbReference type="NCBI Taxonomy" id="2650750"/>
    <lineage>
        <taxon>Bacteria</taxon>
        <taxon>Bacillati</taxon>
        <taxon>Actinomycetota</taxon>
        <taxon>Actinomycetes</taxon>
        <taxon>Jiangellales</taxon>
        <taxon>Jiangellaceae</taxon>
        <taxon>Phytoactinopolyspora</taxon>
    </lineage>
</organism>
<dbReference type="EMBL" id="WLZY01000006">
    <property type="protein sequence ID" value="NDL58956.1"/>
    <property type="molecule type" value="Genomic_DNA"/>
</dbReference>
<name>A0A7K3M6Q5_9ACTN</name>